<name>A0A9X3YI17_9GAMM</name>
<keyword evidence="3" id="KW-1185">Reference proteome</keyword>
<dbReference type="Proteomes" id="UP001139971">
    <property type="component" value="Unassembled WGS sequence"/>
</dbReference>
<keyword evidence="1" id="KW-0732">Signal</keyword>
<comment type="caution">
    <text evidence="2">The sequence shown here is derived from an EMBL/GenBank/DDBJ whole genome shotgun (WGS) entry which is preliminary data.</text>
</comment>
<evidence type="ECO:0000313" key="2">
    <source>
        <dbReference type="EMBL" id="MDC8012681.1"/>
    </source>
</evidence>
<reference evidence="2" key="1">
    <citation type="submission" date="2023-02" db="EMBL/GenBank/DDBJ databases">
        <title>Tahibacter soli sp. nov. isolated from soil.</title>
        <authorList>
            <person name="Baek J.H."/>
            <person name="Lee J.K."/>
            <person name="Choi D.G."/>
            <person name="Jeon C.O."/>
        </authorList>
    </citation>
    <scope>NUCLEOTIDE SEQUENCE</scope>
    <source>
        <strain evidence="2">BL</strain>
    </source>
</reference>
<dbReference type="RefSeq" id="WP_263544986.1">
    <property type="nucleotide sequence ID" value="NZ_JAOVZO020000014.1"/>
</dbReference>
<feature type="signal peptide" evidence="1">
    <location>
        <begin position="1"/>
        <end position="21"/>
    </location>
</feature>
<evidence type="ECO:0000313" key="3">
    <source>
        <dbReference type="Proteomes" id="UP001139971"/>
    </source>
</evidence>
<gene>
    <name evidence="2" type="ORF">OD750_008985</name>
</gene>
<evidence type="ECO:0000256" key="1">
    <source>
        <dbReference type="SAM" id="SignalP"/>
    </source>
</evidence>
<sequence>MKALYLSLLLALPVSPAPSFAQTAAVVRDIGKTDALRKRLLDALRTPIEKDLGQEVQFVVRTLRVQGDWAFVVAQPQKRTGAAIDYAKTRYAEAIAEGLFDGGTVFALLKGERGQWKTTAFVIGPTDVAYAAWPDEYGAPAALFGLPAGD</sequence>
<protein>
    <submittedName>
        <fullName evidence="2">Uncharacterized protein</fullName>
    </submittedName>
</protein>
<organism evidence="2 3">
    <name type="scientific">Tahibacter soli</name>
    <dbReference type="NCBI Taxonomy" id="2983605"/>
    <lineage>
        <taxon>Bacteria</taxon>
        <taxon>Pseudomonadati</taxon>
        <taxon>Pseudomonadota</taxon>
        <taxon>Gammaproteobacteria</taxon>
        <taxon>Lysobacterales</taxon>
        <taxon>Rhodanobacteraceae</taxon>
        <taxon>Tahibacter</taxon>
    </lineage>
</organism>
<feature type="chain" id="PRO_5040807897" evidence="1">
    <location>
        <begin position="22"/>
        <end position="150"/>
    </location>
</feature>
<dbReference type="AlphaFoldDB" id="A0A9X3YI17"/>
<proteinExistence type="predicted"/>
<accession>A0A9X3YI17</accession>
<dbReference type="EMBL" id="JAOVZO020000014">
    <property type="protein sequence ID" value="MDC8012681.1"/>
    <property type="molecule type" value="Genomic_DNA"/>
</dbReference>